<keyword evidence="1" id="KW-1133">Transmembrane helix</keyword>
<keyword evidence="1" id="KW-0472">Membrane</keyword>
<evidence type="ECO:0000256" key="1">
    <source>
        <dbReference type="SAM" id="Phobius"/>
    </source>
</evidence>
<keyword evidence="4" id="KW-1185">Reference proteome</keyword>
<sequence length="204" mass="23244">MFHKIQVFLNCKFFLEKLILIWSQQRKLSLNTIPFEEQCIINYGLKGMKNKNSLMGLDLKMRILLSNTFMSLVVVVNLALVSYLKENDGGDYTQFSYITNISTADHDKYRTYLNLAISAFVLMLVGFLAGMVQPFLKQAALAYVMALLILTGYVCLFAGVFINDTFQYNFVDGKSFNYSLASFFGMGGVFIQGMVNSWRQRSID</sequence>
<organism evidence="3 4">
    <name type="scientific">Paramecium primaurelia</name>
    <dbReference type="NCBI Taxonomy" id="5886"/>
    <lineage>
        <taxon>Eukaryota</taxon>
        <taxon>Sar</taxon>
        <taxon>Alveolata</taxon>
        <taxon>Ciliophora</taxon>
        <taxon>Intramacronucleata</taxon>
        <taxon>Oligohymenophorea</taxon>
        <taxon>Peniculida</taxon>
        <taxon>Parameciidae</taxon>
        <taxon>Paramecium</taxon>
    </lineage>
</organism>
<feature type="transmembrane region" description="Helical" evidence="1">
    <location>
        <begin position="112"/>
        <end position="132"/>
    </location>
</feature>
<feature type="transmembrane region" description="Helical" evidence="1">
    <location>
        <begin position="139"/>
        <end position="163"/>
    </location>
</feature>
<gene>
    <name evidence="2" type="ORF">PPRIM_AZ9-3.1.T0420132</name>
    <name evidence="3" type="ORF">PPRIM_AZ9-3.1.T0420133</name>
</gene>
<name>A0A8S1LL16_PARPR</name>
<evidence type="ECO:0000313" key="3">
    <source>
        <dbReference type="EMBL" id="CAD8068387.1"/>
    </source>
</evidence>
<dbReference type="Proteomes" id="UP000688137">
    <property type="component" value="Unassembled WGS sequence"/>
</dbReference>
<evidence type="ECO:0000313" key="4">
    <source>
        <dbReference type="Proteomes" id="UP000688137"/>
    </source>
</evidence>
<proteinExistence type="predicted"/>
<keyword evidence="1" id="KW-0812">Transmembrane</keyword>
<feature type="transmembrane region" description="Helical" evidence="1">
    <location>
        <begin position="175"/>
        <end position="195"/>
    </location>
</feature>
<protein>
    <submittedName>
        <fullName evidence="3">Uncharacterized protein</fullName>
    </submittedName>
</protein>
<evidence type="ECO:0000313" key="2">
    <source>
        <dbReference type="EMBL" id="CAD8068385.1"/>
    </source>
</evidence>
<reference evidence="3" key="1">
    <citation type="submission" date="2021-01" db="EMBL/GenBank/DDBJ databases">
        <authorList>
            <consortium name="Genoscope - CEA"/>
            <person name="William W."/>
        </authorList>
    </citation>
    <scope>NUCLEOTIDE SEQUENCE</scope>
</reference>
<accession>A0A8S1LL16</accession>
<feature type="transmembrane region" description="Helical" evidence="1">
    <location>
        <begin position="63"/>
        <end position="84"/>
    </location>
</feature>
<dbReference type="EMBL" id="CAJJDM010000041">
    <property type="protein sequence ID" value="CAD8068387.1"/>
    <property type="molecule type" value="Genomic_DNA"/>
</dbReference>
<dbReference type="EMBL" id="CAJJDM010000041">
    <property type="protein sequence ID" value="CAD8068385.1"/>
    <property type="molecule type" value="Genomic_DNA"/>
</dbReference>
<comment type="caution">
    <text evidence="3">The sequence shown here is derived from an EMBL/GenBank/DDBJ whole genome shotgun (WGS) entry which is preliminary data.</text>
</comment>
<dbReference type="AlphaFoldDB" id="A0A8S1LL16"/>